<evidence type="ECO:0000256" key="14">
    <source>
        <dbReference type="ARBA" id="ARBA00023125"/>
    </source>
</evidence>
<dbReference type="PROSITE" id="PS51059">
    <property type="entry name" value="PARP_CATALYTIC"/>
    <property type="match status" value="1"/>
</dbReference>
<feature type="domain" description="PARP-type" evidence="21">
    <location>
        <begin position="111"/>
        <end position="200"/>
    </location>
</feature>
<evidence type="ECO:0000313" key="27">
    <source>
        <dbReference type="EMBL" id="JAI48918.1"/>
    </source>
</evidence>
<keyword evidence="12 19" id="KW-0862">Zinc</keyword>
<dbReference type="InterPro" id="IPR012317">
    <property type="entry name" value="Poly(ADP-ribose)pol_cat_dom"/>
</dbReference>
<dbReference type="Pfam" id="PF00644">
    <property type="entry name" value="PARP"/>
    <property type="match status" value="1"/>
</dbReference>
<dbReference type="GO" id="GO:1990404">
    <property type="term" value="F:NAD+-protein mono-ADP-ribosyltransferase activity"/>
    <property type="evidence" value="ECO:0007669"/>
    <property type="project" value="TreeGrafter"/>
</dbReference>
<dbReference type="InterPro" id="IPR008288">
    <property type="entry name" value="PARP"/>
</dbReference>
<dbReference type="AlphaFoldDB" id="A0A0K8U6G2"/>
<feature type="domain" description="PARP-type" evidence="21">
    <location>
        <begin position="7"/>
        <end position="89"/>
    </location>
</feature>
<dbReference type="EMBL" id="GDHF01030092">
    <property type="protein sequence ID" value="JAI22222.1"/>
    <property type="molecule type" value="Transcribed_RNA"/>
</dbReference>
<keyword evidence="15 19" id="KW-0539">Nucleus</keyword>
<dbReference type="SUPFAM" id="SSF142921">
    <property type="entry name" value="WGR domain-like"/>
    <property type="match status" value="1"/>
</dbReference>
<dbReference type="Gene3D" id="2.20.25.630">
    <property type="match status" value="1"/>
</dbReference>
<keyword evidence="6 19" id="KW-0808">Transferase</keyword>
<evidence type="ECO:0000259" key="22">
    <source>
        <dbReference type="PROSITE" id="PS50172"/>
    </source>
</evidence>
<dbReference type="InterPro" id="IPR001510">
    <property type="entry name" value="Znf_PARP"/>
</dbReference>
<dbReference type="InterPro" id="IPR004102">
    <property type="entry name" value="Poly(ADP-ribose)pol_reg_dom"/>
</dbReference>
<dbReference type="InterPro" id="IPR001357">
    <property type="entry name" value="BRCT_dom"/>
</dbReference>
<dbReference type="SMART" id="SM01335">
    <property type="entry name" value="PADR1"/>
    <property type="match status" value="1"/>
</dbReference>
<organism evidence="26">
    <name type="scientific">Bactrocera latifrons</name>
    <name type="common">Malaysian fruit fly</name>
    <name type="synonym">Chaetodacus latifrons</name>
    <dbReference type="NCBI Taxonomy" id="174628"/>
    <lineage>
        <taxon>Eukaryota</taxon>
        <taxon>Metazoa</taxon>
        <taxon>Ecdysozoa</taxon>
        <taxon>Arthropoda</taxon>
        <taxon>Hexapoda</taxon>
        <taxon>Insecta</taxon>
        <taxon>Pterygota</taxon>
        <taxon>Neoptera</taxon>
        <taxon>Endopterygota</taxon>
        <taxon>Diptera</taxon>
        <taxon>Brachycera</taxon>
        <taxon>Muscomorpha</taxon>
        <taxon>Tephritoidea</taxon>
        <taxon>Tephritidae</taxon>
        <taxon>Bactrocera</taxon>
        <taxon>Bactrocera</taxon>
    </lineage>
</organism>
<keyword evidence="11" id="KW-0863">Zinc-finger</keyword>
<dbReference type="Pfam" id="PF21728">
    <property type="entry name" value="PADR1_N"/>
    <property type="match status" value="1"/>
</dbReference>
<evidence type="ECO:0000259" key="25">
    <source>
        <dbReference type="PROSITE" id="PS51977"/>
    </source>
</evidence>
<dbReference type="SUPFAM" id="SSF57716">
    <property type="entry name" value="Glucocorticoid receptor-like (DNA-binding domain)"/>
    <property type="match status" value="2"/>
</dbReference>
<dbReference type="SMART" id="SM00773">
    <property type="entry name" value="WGR"/>
    <property type="match status" value="1"/>
</dbReference>
<dbReference type="InterPro" id="IPR036957">
    <property type="entry name" value="Znf_PARP_sf"/>
</dbReference>
<accession>A0A0K8U6G2</accession>
<dbReference type="CDD" id="cd01437">
    <property type="entry name" value="parp_like"/>
    <property type="match status" value="1"/>
</dbReference>
<feature type="domain" description="BRCT" evidence="22">
    <location>
        <begin position="378"/>
        <end position="452"/>
    </location>
</feature>
<dbReference type="Gene3D" id="1.10.20.130">
    <property type="match status" value="1"/>
</dbReference>
<dbReference type="CDD" id="cd08001">
    <property type="entry name" value="WGR_PARP1_like"/>
    <property type="match status" value="1"/>
</dbReference>
<dbReference type="Gene3D" id="3.40.50.10190">
    <property type="entry name" value="BRCT domain"/>
    <property type="match status" value="1"/>
</dbReference>
<keyword evidence="9" id="KW-0677">Repeat</keyword>
<keyword evidence="13 19" id="KW-0520">NAD</keyword>
<evidence type="ECO:0000256" key="16">
    <source>
        <dbReference type="ARBA" id="ARBA00024347"/>
    </source>
</evidence>
<dbReference type="PROSITE" id="PS52007">
    <property type="entry name" value="PADR1"/>
    <property type="match status" value="1"/>
</dbReference>
<evidence type="ECO:0000256" key="7">
    <source>
        <dbReference type="ARBA" id="ARBA00022695"/>
    </source>
</evidence>
<gene>
    <name evidence="26" type="primary">PARP_6</name>
    <name evidence="27" type="synonym">PARP_3</name>
    <name evidence="26" type="ORF">c1_g3_i2</name>
    <name evidence="27" type="ORF">c1_g3_i6</name>
</gene>
<evidence type="ECO:0000256" key="9">
    <source>
        <dbReference type="ARBA" id="ARBA00022737"/>
    </source>
</evidence>
<dbReference type="GO" id="GO:0070212">
    <property type="term" value="P:protein poly-ADP-ribosylation"/>
    <property type="evidence" value="ECO:0007669"/>
    <property type="project" value="TreeGrafter"/>
</dbReference>
<evidence type="ECO:0000256" key="5">
    <source>
        <dbReference type="ARBA" id="ARBA00022676"/>
    </source>
</evidence>
<dbReference type="Gene3D" id="3.90.228.10">
    <property type="match status" value="1"/>
</dbReference>
<dbReference type="InterPro" id="IPR050800">
    <property type="entry name" value="ARTD/PARP"/>
</dbReference>
<evidence type="ECO:0000256" key="12">
    <source>
        <dbReference type="ARBA" id="ARBA00022833"/>
    </source>
</evidence>
<evidence type="ECO:0000256" key="4">
    <source>
        <dbReference type="ARBA" id="ARBA00012020"/>
    </source>
</evidence>
<dbReference type="PROSITE" id="PS50172">
    <property type="entry name" value="BRCT"/>
    <property type="match status" value="1"/>
</dbReference>
<evidence type="ECO:0000313" key="26">
    <source>
        <dbReference type="EMBL" id="JAI22222.1"/>
    </source>
</evidence>
<evidence type="ECO:0000256" key="11">
    <source>
        <dbReference type="ARBA" id="ARBA00022771"/>
    </source>
</evidence>
<evidence type="ECO:0000259" key="21">
    <source>
        <dbReference type="PROSITE" id="PS50064"/>
    </source>
</evidence>
<dbReference type="Pfam" id="PF00645">
    <property type="entry name" value="zf-PARP"/>
    <property type="match status" value="2"/>
</dbReference>
<keyword evidence="14 19" id="KW-0238">DNA-binding</keyword>
<dbReference type="Pfam" id="PF05406">
    <property type="entry name" value="WGR"/>
    <property type="match status" value="1"/>
</dbReference>
<keyword evidence="8 19" id="KW-0479">Metal-binding</keyword>
<dbReference type="SUPFAM" id="SSF56399">
    <property type="entry name" value="ADP-ribosylation"/>
    <property type="match status" value="1"/>
</dbReference>
<dbReference type="GO" id="GO:0008270">
    <property type="term" value="F:zinc ion binding"/>
    <property type="evidence" value="ECO:0007669"/>
    <property type="project" value="UniProtKB-KW"/>
</dbReference>
<dbReference type="PANTHER" id="PTHR10459">
    <property type="entry name" value="DNA LIGASE"/>
    <property type="match status" value="1"/>
</dbReference>
<dbReference type="GO" id="GO:0051287">
    <property type="term" value="F:NAD binding"/>
    <property type="evidence" value="ECO:0007669"/>
    <property type="project" value="UniProtKB-UniRule"/>
</dbReference>
<evidence type="ECO:0000256" key="3">
    <source>
        <dbReference type="ARBA" id="ARBA00004123"/>
    </source>
</evidence>
<dbReference type="EMBL" id="GDHF01003396">
    <property type="protein sequence ID" value="JAI48918.1"/>
    <property type="molecule type" value="Transcribed_RNA"/>
</dbReference>
<keyword evidence="7" id="KW-0548">Nucleotidyltransferase</keyword>
<feature type="domain" description="PARP catalytic" evidence="23">
    <location>
        <begin position="767"/>
        <end position="991"/>
    </location>
</feature>
<dbReference type="Gene3D" id="1.20.142.10">
    <property type="entry name" value="Poly(ADP-ribose) polymerase, regulatory domain"/>
    <property type="match status" value="1"/>
</dbReference>
<evidence type="ECO:0000256" key="19">
    <source>
        <dbReference type="PIRNR" id="PIRNR000489"/>
    </source>
</evidence>
<dbReference type="InterPro" id="IPR036616">
    <property type="entry name" value="Poly(ADP-ribose)pol_reg_dom_sf"/>
</dbReference>
<dbReference type="InterPro" id="IPR036420">
    <property type="entry name" value="BRCT_dom_sf"/>
</dbReference>
<comment type="catalytic activity">
    <reaction evidence="17 19">
        <text>NAD(+) + (ADP-D-ribosyl)n-acceptor = nicotinamide + (ADP-D-ribosyl)n+1-acceptor + H(+).</text>
        <dbReference type="EC" id="2.4.2.30"/>
    </reaction>
</comment>
<evidence type="ECO:0000256" key="20">
    <source>
        <dbReference type="SAM" id="MobiDB-lite"/>
    </source>
</evidence>
<feature type="region of interest" description="Disordered" evidence="20">
    <location>
        <begin position="924"/>
        <end position="943"/>
    </location>
</feature>
<dbReference type="SUPFAM" id="SSF47587">
    <property type="entry name" value="Domain of poly(ADP-ribose) polymerase"/>
    <property type="match status" value="1"/>
</dbReference>
<dbReference type="SMART" id="SM01336">
    <property type="entry name" value="zf-PARP"/>
    <property type="match status" value="2"/>
</dbReference>
<comment type="similarity">
    <text evidence="16">Belongs to the ARTD/PARP family.</text>
</comment>
<keyword evidence="5 19" id="KW-0328">Glycosyltransferase</keyword>
<dbReference type="FunFam" id="3.90.228.10:FF:000002">
    <property type="entry name" value="Poly [ADP-ribose] polymerase"/>
    <property type="match status" value="1"/>
</dbReference>
<evidence type="ECO:0000256" key="6">
    <source>
        <dbReference type="ARBA" id="ARBA00022679"/>
    </source>
</evidence>
<dbReference type="Pfam" id="PF08063">
    <property type="entry name" value="Zn_ribbon_PADR1"/>
    <property type="match status" value="1"/>
</dbReference>
<comment type="catalytic activity">
    <reaction evidence="2 19">
        <text>L-glutamyl-[protein] + NAD(+) = 5-O-(ADP-D-ribosyl)-L-glutamyl-[protein] + nicotinamide</text>
        <dbReference type="Rhea" id="RHEA:58224"/>
        <dbReference type="Rhea" id="RHEA-COMP:10208"/>
        <dbReference type="Rhea" id="RHEA-COMP:15089"/>
        <dbReference type="ChEBI" id="CHEBI:17154"/>
        <dbReference type="ChEBI" id="CHEBI:29973"/>
        <dbReference type="ChEBI" id="CHEBI:57540"/>
        <dbReference type="ChEBI" id="CHEBI:142540"/>
    </reaction>
</comment>
<evidence type="ECO:0000256" key="17">
    <source>
        <dbReference type="ARBA" id="ARBA00033987"/>
    </source>
</evidence>
<evidence type="ECO:0000256" key="13">
    <source>
        <dbReference type="ARBA" id="ARBA00023027"/>
    </source>
</evidence>
<evidence type="ECO:0000256" key="10">
    <source>
        <dbReference type="ARBA" id="ARBA00022765"/>
    </source>
</evidence>
<dbReference type="EC" id="2.4.2.30" evidence="4 19"/>
<dbReference type="GO" id="GO:0016779">
    <property type="term" value="F:nucleotidyltransferase activity"/>
    <property type="evidence" value="ECO:0007669"/>
    <property type="project" value="UniProtKB-KW"/>
</dbReference>
<dbReference type="InterPro" id="IPR012982">
    <property type="entry name" value="PARP1-like_PADR1_Zn_ribbon"/>
</dbReference>
<comment type="catalytic activity">
    <reaction evidence="1 19">
        <text>L-aspartyl-[protein] + NAD(+) = 4-O-(ADP-D-ribosyl)-L-aspartyl-[protein] + nicotinamide</text>
        <dbReference type="Rhea" id="RHEA:54424"/>
        <dbReference type="Rhea" id="RHEA-COMP:9867"/>
        <dbReference type="Rhea" id="RHEA-COMP:13832"/>
        <dbReference type="ChEBI" id="CHEBI:17154"/>
        <dbReference type="ChEBI" id="CHEBI:29961"/>
        <dbReference type="ChEBI" id="CHEBI:57540"/>
        <dbReference type="ChEBI" id="CHEBI:138102"/>
    </reaction>
</comment>
<dbReference type="GO" id="GO:0006302">
    <property type="term" value="P:double-strand break repair"/>
    <property type="evidence" value="ECO:0007669"/>
    <property type="project" value="TreeGrafter"/>
</dbReference>
<evidence type="ECO:0000256" key="8">
    <source>
        <dbReference type="ARBA" id="ARBA00022723"/>
    </source>
</evidence>
<feature type="domain" description="WGR" evidence="25">
    <location>
        <begin position="523"/>
        <end position="620"/>
    </location>
</feature>
<evidence type="ECO:0000256" key="18">
    <source>
        <dbReference type="ARBA" id="ARBA00071874"/>
    </source>
</evidence>
<dbReference type="InterPro" id="IPR036930">
    <property type="entry name" value="WGR_dom_sf"/>
</dbReference>
<evidence type="ECO:0000256" key="1">
    <source>
        <dbReference type="ARBA" id="ARBA00000438"/>
    </source>
</evidence>
<dbReference type="GO" id="GO:0003950">
    <property type="term" value="F:NAD+ poly-ADP-ribosyltransferase activity"/>
    <property type="evidence" value="ECO:0007669"/>
    <property type="project" value="UniProtKB-UniRule"/>
</dbReference>
<dbReference type="PANTHER" id="PTHR10459:SF60">
    <property type="entry name" value="POLY [ADP-RIBOSE] POLYMERASE 2"/>
    <property type="match status" value="1"/>
</dbReference>
<dbReference type="Pfam" id="PF02877">
    <property type="entry name" value="PARP_reg"/>
    <property type="match status" value="1"/>
</dbReference>
<dbReference type="CDD" id="cd17747">
    <property type="entry name" value="BRCT_PARP1"/>
    <property type="match status" value="1"/>
</dbReference>
<dbReference type="GO" id="GO:0005730">
    <property type="term" value="C:nucleolus"/>
    <property type="evidence" value="ECO:0007669"/>
    <property type="project" value="TreeGrafter"/>
</dbReference>
<evidence type="ECO:0000259" key="24">
    <source>
        <dbReference type="PROSITE" id="PS51060"/>
    </source>
</evidence>
<dbReference type="OrthoDB" id="429950at2759"/>
<comment type="subcellular location">
    <subcellularLocation>
        <location evidence="3 19">Nucleus</location>
    </subcellularLocation>
</comment>
<dbReference type="PROSITE" id="PS51977">
    <property type="entry name" value="WGR"/>
    <property type="match status" value="1"/>
</dbReference>
<evidence type="ECO:0000256" key="15">
    <source>
        <dbReference type="ARBA" id="ARBA00023242"/>
    </source>
</evidence>
<name>A0A0K8U6G2_BACLA</name>
<dbReference type="InterPro" id="IPR008893">
    <property type="entry name" value="WGR_domain"/>
</dbReference>
<protein>
    <recommendedName>
        <fullName evidence="18 19">Poly [ADP-ribose] polymerase</fullName>
        <ecNumber evidence="4 19">2.4.2.30</ecNumber>
    </recommendedName>
</protein>
<dbReference type="FunFam" id="1.20.142.10:FF:000001">
    <property type="entry name" value="Poly [ADP-ribose] polymerase"/>
    <property type="match status" value="1"/>
</dbReference>
<evidence type="ECO:0000259" key="23">
    <source>
        <dbReference type="PROSITE" id="PS51059"/>
    </source>
</evidence>
<dbReference type="InterPro" id="IPR049296">
    <property type="entry name" value="PARP1-like_PADR1_N"/>
</dbReference>
<feature type="domain" description="PARP alpha-helical" evidence="24">
    <location>
        <begin position="641"/>
        <end position="758"/>
    </location>
</feature>
<sequence>MDLALPYKIEYAKSGRASCKMCKCSIAQGSLRLAAMVQSAFYDGKQPMWFHEDCFFKKQRPQSVGDIENFENIRFEDQERIKLRIEKSSAGGSAKKGKKRGTAEVNAVKDFGIEYAKTSRATCRGCEQNILKDQLRIKKTVYDTEVGMKYGGQPLWHHIECFVQLRSELGWFESGDCVPGFKGLKKDDQNTVLKLLPAIDAGSACNIKKVKIEPGVKIEEEIMNRQIENQSKRLFKFRDLVVNQMHKKDIIYLLEYNNQKPANGDSERMLNQLADMLTFGSLLPCPQCNSCEILFSKSGYLCNGQLTEWTKCSNILKDPERKPCKVPKTLKEKYAFLSEIRNKTEHRIVKYNPPSIAFVSNNTNGKMENEPTKPKVKRETPPLYNLKFAYVGPKEAENNLKTKLSKLGGEIISKLSENIIAVFSSKHEVQNMGSRMKKAKELGIHIIPIDYVDLVESNPTNAINYISSTTLCDWGTDPNSRIVQEEANTKKSKSIYTKSVAKSMTLKIKDGSAVDPESGLQDVAHVYLDKNCKYSVVLGLADIQRNKNSYYKLQLLESDSKNKYWVFRSWGRIGTTIGDQKLENFENLYEAKQSFLLVYHDKTGNDFTNREHFIKVPGRMYPIEIDYEEQKTICPENFKIKSKLNTSVQSLVKILFDVDTMKRTMMMFNLDMEKMPLGKLSEKQIQSAYKVLSEIHDLIQQNGMTVQFIDATNRFYTLIPHNFGVQNPPILDNIELVEKHRQVLDSLLEIECAYSMLQAENKEENVNPLDKHYDQLKTKLDPIDKNSEEYKILEKYVQNTHAETHKMYKLEIVDIFKVVRQGENRRYKPFKKLENRKLLWHGSRLTNFAGILSHGLKIAPPEAPVTGYMFGKGIYFADMVSKSANYCCTTAQDSTGLMILSEVALGNMLECTSSKYITKLPSNKHSTLGRGQTMPDPKDSYKRKDGVEIPLGKPITDTSLKTSLLYNEYIVYDVAQVNIQYLFRMNFKYNI</sequence>
<dbReference type="PROSITE" id="PS51060">
    <property type="entry name" value="PARP_ALPHA_HD"/>
    <property type="match status" value="1"/>
</dbReference>
<dbReference type="GO" id="GO:0003677">
    <property type="term" value="F:DNA binding"/>
    <property type="evidence" value="ECO:0007669"/>
    <property type="project" value="UniProtKB-UniRule"/>
</dbReference>
<dbReference type="PIRSF" id="PIRSF000489">
    <property type="entry name" value="NAD_ADPRT"/>
    <property type="match status" value="1"/>
</dbReference>
<evidence type="ECO:0000256" key="2">
    <source>
        <dbReference type="ARBA" id="ARBA00000459"/>
    </source>
</evidence>
<dbReference type="Gene3D" id="3.30.1740.10">
    <property type="entry name" value="Zinc finger, PARP-type"/>
    <property type="match status" value="2"/>
</dbReference>
<dbReference type="PROSITE" id="PS50064">
    <property type="entry name" value="ZF_PARP_2"/>
    <property type="match status" value="2"/>
</dbReference>
<reference evidence="26" key="1">
    <citation type="submission" date="2015-06" db="EMBL/GenBank/DDBJ databases">
        <authorList>
            <person name="Hoefler B.C."/>
            <person name="Straight P.D."/>
        </authorList>
    </citation>
    <scope>NUCLEOTIDE SEQUENCE</scope>
</reference>
<dbReference type="InterPro" id="IPR038650">
    <property type="entry name" value="PADR1_C_dom_sf"/>
</dbReference>
<keyword evidence="10" id="KW-0013">ADP-ribosylation</keyword>
<proteinExistence type="inferred from homology"/>